<feature type="chain" id="PRO_5046370452" evidence="1">
    <location>
        <begin position="20"/>
        <end position="343"/>
    </location>
</feature>
<evidence type="ECO:0000256" key="1">
    <source>
        <dbReference type="SAM" id="SignalP"/>
    </source>
</evidence>
<feature type="domain" description="M23ase beta-sheet core" evidence="2">
    <location>
        <begin position="89"/>
        <end position="177"/>
    </location>
</feature>
<dbReference type="CDD" id="cd12797">
    <property type="entry name" value="M23_peptidase"/>
    <property type="match status" value="1"/>
</dbReference>
<dbReference type="PANTHER" id="PTHR21666:SF270">
    <property type="entry name" value="MUREIN HYDROLASE ACTIVATOR ENVC"/>
    <property type="match status" value="1"/>
</dbReference>
<sequence length="343" mass="38457">MLRLGRILLGLSMLTAVLAAQTDAERLRLAWPTANHAYANGEPLEAYIQPTVSGLVESGLFGCVRSSGNQFHEALDLMPIERDRRGEATDLVYTVLEGVVRHINPRAGASSYGRYVVIEHDTVSPAIYTLYAHLASVDSGIAVGRRVNTAQVIGVMGRSAGGYTIPKDRAHVHFEMGVRMTDQFQDWYDWKKFGSRNDHGLWNGMNLVGFDPKAFYDAFRAQEVNTFDEFLRASKPAVTVRVATTVTPDFVLRYPSLQVTNSTPLPVAGWEVTFDRFGLPFAWRPLEQAEVEGYRSLEAQVVWTDDDLLKSCRCKDLVRYRSGKPQPDRDLQTALQLLFGIRR</sequence>
<dbReference type="RefSeq" id="WP_221031798.1">
    <property type="nucleotide sequence ID" value="NZ_CP139781.1"/>
</dbReference>
<dbReference type="Pfam" id="PF01551">
    <property type="entry name" value="Peptidase_M23"/>
    <property type="match status" value="1"/>
</dbReference>
<gene>
    <name evidence="3" type="ORF">K1X11_004730</name>
</gene>
<evidence type="ECO:0000259" key="2">
    <source>
        <dbReference type="Pfam" id="PF01551"/>
    </source>
</evidence>
<dbReference type="InterPro" id="IPR011055">
    <property type="entry name" value="Dup_hybrid_motif"/>
</dbReference>
<dbReference type="Gene3D" id="2.70.70.10">
    <property type="entry name" value="Glucose Permease (Domain IIA)"/>
    <property type="match status" value="1"/>
</dbReference>
<organism evidence="3 4">
    <name type="scientific">Actomonas aquatica</name>
    <dbReference type="NCBI Taxonomy" id="2866162"/>
    <lineage>
        <taxon>Bacteria</taxon>
        <taxon>Pseudomonadati</taxon>
        <taxon>Verrucomicrobiota</taxon>
        <taxon>Opitutia</taxon>
        <taxon>Opitutales</taxon>
        <taxon>Opitutaceae</taxon>
        <taxon>Actomonas</taxon>
    </lineage>
</organism>
<proteinExistence type="predicted"/>
<protein>
    <submittedName>
        <fullName evidence="3">M23 family metallopeptidase</fullName>
        <ecNumber evidence="3">3.4.-.-</ecNumber>
    </submittedName>
</protein>
<dbReference type="InterPro" id="IPR050570">
    <property type="entry name" value="Cell_wall_metabolism_enzyme"/>
</dbReference>
<evidence type="ECO:0000313" key="4">
    <source>
        <dbReference type="Proteomes" id="UP000738431"/>
    </source>
</evidence>
<keyword evidence="4" id="KW-1185">Reference proteome</keyword>
<reference evidence="3 4" key="1">
    <citation type="submission" date="2021-08" db="EMBL/GenBank/DDBJ databases">
        <authorList>
            <person name="Zhang D."/>
            <person name="Zhang A."/>
            <person name="Wang L."/>
        </authorList>
    </citation>
    <scope>NUCLEOTIDE SEQUENCE [LARGE SCALE GENOMIC DNA]</scope>
    <source>
        <strain evidence="3 4">WL0086</strain>
    </source>
</reference>
<name>A0ABZ1CB19_9BACT</name>
<dbReference type="PANTHER" id="PTHR21666">
    <property type="entry name" value="PEPTIDASE-RELATED"/>
    <property type="match status" value="1"/>
</dbReference>
<dbReference type="InterPro" id="IPR016047">
    <property type="entry name" value="M23ase_b-sheet_dom"/>
</dbReference>
<keyword evidence="1" id="KW-0732">Signal</keyword>
<evidence type="ECO:0000313" key="3">
    <source>
        <dbReference type="EMBL" id="WRQ88698.1"/>
    </source>
</evidence>
<dbReference type="EC" id="3.4.-.-" evidence="3"/>
<dbReference type="GO" id="GO:0016787">
    <property type="term" value="F:hydrolase activity"/>
    <property type="evidence" value="ECO:0007669"/>
    <property type="project" value="UniProtKB-KW"/>
</dbReference>
<keyword evidence="3" id="KW-0378">Hydrolase</keyword>
<dbReference type="EMBL" id="CP139781">
    <property type="protein sequence ID" value="WRQ88698.1"/>
    <property type="molecule type" value="Genomic_DNA"/>
</dbReference>
<dbReference type="Proteomes" id="UP000738431">
    <property type="component" value="Chromosome"/>
</dbReference>
<feature type="signal peptide" evidence="1">
    <location>
        <begin position="1"/>
        <end position="19"/>
    </location>
</feature>
<accession>A0ABZ1CB19</accession>
<reference evidence="3 4" key="2">
    <citation type="submission" date="2023-12" db="EMBL/GenBank/DDBJ databases">
        <title>Description of an unclassified Opitutus bacterium of Verrucomicrobiota.</title>
        <authorList>
            <person name="Zhang D.-F."/>
        </authorList>
    </citation>
    <scope>NUCLEOTIDE SEQUENCE [LARGE SCALE GENOMIC DNA]</scope>
    <source>
        <strain evidence="3 4">WL0086</strain>
    </source>
</reference>
<dbReference type="SUPFAM" id="SSF51261">
    <property type="entry name" value="Duplicated hybrid motif"/>
    <property type="match status" value="1"/>
</dbReference>